<dbReference type="InterPro" id="IPR043720">
    <property type="entry name" value="DUF5661"/>
</dbReference>
<dbReference type="Proteomes" id="UP000229390">
    <property type="component" value="Unassembled WGS sequence"/>
</dbReference>
<proteinExistence type="predicted"/>
<accession>A0A2M6T0R0</accession>
<evidence type="ECO:0000313" key="2">
    <source>
        <dbReference type="Proteomes" id="UP000229390"/>
    </source>
</evidence>
<reference evidence="2" key="1">
    <citation type="submission" date="2017-09" db="EMBL/GenBank/DDBJ databases">
        <title>Depth-based differentiation of microbial function through sediment-hosted aquifers and enrichment of novel symbionts in the deep terrestrial subsurface.</title>
        <authorList>
            <person name="Probst A.J."/>
            <person name="Ladd B."/>
            <person name="Jarett J.K."/>
            <person name="Geller-Mcgrath D.E."/>
            <person name="Sieber C.M.K."/>
            <person name="Emerson J.B."/>
            <person name="Anantharaman K."/>
            <person name="Thomas B.C."/>
            <person name="Malmstrom R."/>
            <person name="Stieglmeier M."/>
            <person name="Klingl A."/>
            <person name="Woyke T."/>
            <person name="Ryan C.M."/>
            <person name="Banfield J.F."/>
        </authorList>
    </citation>
    <scope>NUCLEOTIDE SEQUENCE [LARGE SCALE GENOMIC DNA]</scope>
</reference>
<dbReference type="Pfam" id="PF18905">
    <property type="entry name" value="DUF5661"/>
    <property type="match status" value="1"/>
</dbReference>
<dbReference type="AlphaFoldDB" id="A0A2M6T0R0"/>
<gene>
    <name evidence="1" type="ORF">COT34_01270</name>
</gene>
<comment type="caution">
    <text evidence="1">The sequence shown here is derived from an EMBL/GenBank/DDBJ whole genome shotgun (WGS) entry which is preliminary data.</text>
</comment>
<name>A0A2M6T0R0_9BACT</name>
<evidence type="ECO:0000313" key="1">
    <source>
        <dbReference type="EMBL" id="PIS38901.1"/>
    </source>
</evidence>
<sequence>MEPKKEFSIEEAKQIGELLGIKWDKFDIEQFRQGMDVELEHGLRDPYTNVTDDDPLITGKIAFAHLNEFPDYYTRLAKLEKKADEYKNLPLAEP</sequence>
<protein>
    <submittedName>
        <fullName evidence="1">Uncharacterized protein</fullName>
    </submittedName>
</protein>
<organism evidence="1 2">
    <name type="scientific">Candidatus Nealsonbacteria bacterium CG08_land_8_20_14_0_20_43_11</name>
    <dbReference type="NCBI Taxonomy" id="1974706"/>
    <lineage>
        <taxon>Bacteria</taxon>
        <taxon>Candidatus Nealsoniibacteriota</taxon>
    </lineage>
</organism>
<dbReference type="EMBL" id="PEYE01000025">
    <property type="protein sequence ID" value="PIS38901.1"/>
    <property type="molecule type" value="Genomic_DNA"/>
</dbReference>